<dbReference type="InterPro" id="IPR035698">
    <property type="entry name" value="RNAP_III_Rpc1_C"/>
</dbReference>
<dbReference type="InterPro" id="IPR000722">
    <property type="entry name" value="RNA_pol_asu"/>
</dbReference>
<dbReference type="GO" id="GO:0003723">
    <property type="term" value="F:RNA binding"/>
    <property type="evidence" value="ECO:0007669"/>
    <property type="project" value="InterPro"/>
</dbReference>
<dbReference type="SUPFAM" id="SSF64484">
    <property type="entry name" value="beta and beta-prime subunits of DNA dependent RNA-polymerase"/>
    <property type="match status" value="1"/>
</dbReference>
<feature type="compositionally biased region" description="Polar residues" evidence="29">
    <location>
        <begin position="1839"/>
        <end position="1856"/>
    </location>
</feature>
<comment type="catalytic activity">
    <reaction evidence="24 27">
        <text>RNA(n) + a ribonucleoside 5'-triphosphate = RNA(n+1) + diphosphate</text>
        <dbReference type="Rhea" id="RHEA:21248"/>
        <dbReference type="Rhea" id="RHEA-COMP:14527"/>
        <dbReference type="Rhea" id="RHEA-COMP:17342"/>
        <dbReference type="ChEBI" id="CHEBI:33019"/>
        <dbReference type="ChEBI" id="CHEBI:61557"/>
        <dbReference type="ChEBI" id="CHEBI:140395"/>
        <dbReference type="EC" id="2.7.7.6"/>
    </reaction>
</comment>
<feature type="region of interest" description="Disordered" evidence="29">
    <location>
        <begin position="1950"/>
        <end position="1976"/>
    </location>
</feature>
<keyword evidence="21" id="KW-0206">Cytoskeleton</keyword>
<dbReference type="Gene3D" id="2.30.30.30">
    <property type="match status" value="1"/>
</dbReference>
<dbReference type="InterPro" id="IPR027417">
    <property type="entry name" value="P-loop_NTPase"/>
</dbReference>
<dbReference type="InterPro" id="IPR001752">
    <property type="entry name" value="Kinesin_motor_dom"/>
</dbReference>
<dbReference type="GO" id="GO:0046872">
    <property type="term" value="F:metal ion binding"/>
    <property type="evidence" value="ECO:0007669"/>
    <property type="project" value="UniProtKB-KW"/>
</dbReference>
<dbReference type="GO" id="GO:0008017">
    <property type="term" value="F:microtubule binding"/>
    <property type="evidence" value="ECO:0007669"/>
    <property type="project" value="InterPro"/>
</dbReference>
<dbReference type="PANTHER" id="PTHR48446">
    <property type="entry name" value="DNA-DIRECTED RNA POLYMERASE SUBUNIT BETA' N-TERMINAL SECTION"/>
    <property type="match status" value="1"/>
</dbReference>
<dbReference type="InterPro" id="IPR036961">
    <property type="entry name" value="Kinesin_motor_dom_sf"/>
</dbReference>
<comment type="similarity">
    <text evidence="3 27">Belongs to the RNA polymerase beta' chain family.</text>
</comment>
<dbReference type="GO" id="GO:0003899">
    <property type="term" value="F:DNA-directed RNA polymerase activity"/>
    <property type="evidence" value="ECO:0007669"/>
    <property type="project" value="UniProtKB-EC"/>
</dbReference>
<feature type="domain" description="Kinesin motor" evidence="32">
    <location>
        <begin position="18"/>
        <end position="380"/>
    </location>
</feature>
<dbReference type="EMBL" id="PUHQ01000030">
    <property type="protein sequence ID" value="KAG0661957.1"/>
    <property type="molecule type" value="Genomic_DNA"/>
</dbReference>
<dbReference type="EC" id="2.7.7.6" evidence="27"/>
<dbReference type="GO" id="GO:0047496">
    <property type="term" value="P:vesicle transport along microtubule"/>
    <property type="evidence" value="ECO:0007669"/>
    <property type="project" value="UniProtKB-ARBA"/>
</dbReference>
<dbReference type="Gene3D" id="6.10.250.2940">
    <property type="match status" value="1"/>
</dbReference>
<evidence type="ECO:0000256" key="16">
    <source>
        <dbReference type="ARBA" id="ARBA00022842"/>
    </source>
</evidence>
<dbReference type="GO" id="GO:0005546">
    <property type="term" value="F:phosphatidylinositol-4,5-bisphosphate binding"/>
    <property type="evidence" value="ECO:0007669"/>
    <property type="project" value="UniProtKB-ARBA"/>
</dbReference>
<dbReference type="CDD" id="cd02583">
    <property type="entry name" value="RNAP_III_RPC1_N"/>
    <property type="match status" value="1"/>
</dbReference>
<dbReference type="CDD" id="cd02736">
    <property type="entry name" value="RNAP_III_Rpc1_C"/>
    <property type="match status" value="1"/>
</dbReference>
<dbReference type="Pfam" id="PF04983">
    <property type="entry name" value="RNA_pol_Rpb1_3"/>
    <property type="match status" value="1"/>
</dbReference>
<dbReference type="SUPFAM" id="SSF50104">
    <property type="entry name" value="Translation proteins SH3-like domain"/>
    <property type="match status" value="1"/>
</dbReference>
<dbReference type="InterPro" id="IPR007081">
    <property type="entry name" value="RNA_pol_Rpb1_5"/>
</dbReference>
<evidence type="ECO:0000256" key="17">
    <source>
        <dbReference type="ARBA" id="ARBA00022980"/>
    </source>
</evidence>
<dbReference type="FunFam" id="3.40.850.10:FF:000047">
    <property type="entry name" value="Kinesin family protein"/>
    <property type="match status" value="1"/>
</dbReference>
<keyword evidence="18 28" id="KW-0175">Coiled coil</keyword>
<dbReference type="GO" id="GO:0005874">
    <property type="term" value="C:microtubule"/>
    <property type="evidence" value="ECO:0007669"/>
    <property type="project" value="UniProtKB-KW"/>
</dbReference>
<dbReference type="Gene3D" id="2.60.200.20">
    <property type="match status" value="1"/>
</dbReference>
<evidence type="ECO:0000256" key="23">
    <source>
        <dbReference type="ARBA" id="ARBA00023274"/>
    </source>
</evidence>
<evidence type="ECO:0000256" key="27">
    <source>
        <dbReference type="RuleBase" id="RU004279"/>
    </source>
</evidence>
<evidence type="ECO:0000259" key="30">
    <source>
        <dbReference type="PROSITE" id="PS50003"/>
    </source>
</evidence>
<dbReference type="InterPro" id="IPR000253">
    <property type="entry name" value="FHA_dom"/>
</dbReference>
<dbReference type="InterPro" id="IPR014722">
    <property type="entry name" value="Rib_uL2_dom2"/>
</dbReference>
<evidence type="ECO:0000256" key="24">
    <source>
        <dbReference type="ARBA" id="ARBA00048552"/>
    </source>
</evidence>
<dbReference type="FunFam" id="3.30.1490.180:FF:000002">
    <property type="entry name" value="DNA-directed RNA polymerase subunit"/>
    <property type="match status" value="1"/>
</dbReference>
<dbReference type="OrthoDB" id="270392at2759"/>
<dbReference type="GO" id="GO:0006351">
    <property type="term" value="P:DNA-templated transcription"/>
    <property type="evidence" value="ECO:0007669"/>
    <property type="project" value="InterPro"/>
</dbReference>
<keyword evidence="19 27" id="KW-0804">Transcription</keyword>
<evidence type="ECO:0000256" key="20">
    <source>
        <dbReference type="ARBA" id="ARBA00023175"/>
    </source>
</evidence>
<dbReference type="Gene3D" id="2.30.29.30">
    <property type="entry name" value="Pleckstrin-homology domain (PH domain)/Phosphotyrosine-binding domain (PTB)"/>
    <property type="match status" value="1"/>
</dbReference>
<evidence type="ECO:0000256" key="18">
    <source>
        <dbReference type="ARBA" id="ARBA00023054"/>
    </source>
</evidence>
<feature type="compositionally biased region" description="Acidic residues" evidence="29">
    <location>
        <begin position="744"/>
        <end position="757"/>
    </location>
</feature>
<dbReference type="SUPFAM" id="SSF52540">
    <property type="entry name" value="P-loop containing nucleoside triphosphate hydrolases"/>
    <property type="match status" value="1"/>
</dbReference>
<dbReference type="NCBIfam" id="NF006336">
    <property type="entry name" value="PRK08566.1"/>
    <property type="match status" value="1"/>
</dbReference>
<evidence type="ECO:0000256" key="7">
    <source>
        <dbReference type="ARBA" id="ARBA00022478"/>
    </source>
</evidence>
<keyword evidence="6" id="KW-0813">Transport</keyword>
<dbReference type="Gene3D" id="3.30.1490.180">
    <property type="entry name" value="RNA polymerase ii"/>
    <property type="match status" value="1"/>
</dbReference>
<evidence type="ECO:0000256" key="15">
    <source>
        <dbReference type="ARBA" id="ARBA00022840"/>
    </source>
</evidence>
<dbReference type="PROSITE" id="PS50003">
    <property type="entry name" value="PH_DOMAIN"/>
    <property type="match status" value="1"/>
</dbReference>
<evidence type="ECO:0000256" key="6">
    <source>
        <dbReference type="ARBA" id="ARBA00022448"/>
    </source>
</evidence>
<keyword evidence="22" id="KW-0539">Nucleus</keyword>
<feature type="region of interest" description="Disordered" evidence="29">
    <location>
        <begin position="1832"/>
        <end position="1858"/>
    </location>
</feature>
<comment type="subcellular location">
    <subcellularLocation>
        <location evidence="2">Cytoplasm</location>
        <location evidence="2">Cytoskeleton</location>
    </subcellularLocation>
    <subcellularLocation>
        <location evidence="1">Nucleus</location>
    </subcellularLocation>
</comment>
<dbReference type="GO" id="GO:0008574">
    <property type="term" value="F:plus-end-directed microtubule motor activity"/>
    <property type="evidence" value="ECO:0007669"/>
    <property type="project" value="UniProtKB-ARBA"/>
</dbReference>
<evidence type="ECO:0000313" key="33">
    <source>
        <dbReference type="EMBL" id="KAG0661957.1"/>
    </source>
</evidence>
<evidence type="ECO:0000256" key="14">
    <source>
        <dbReference type="ARBA" id="ARBA00022833"/>
    </source>
</evidence>
<dbReference type="InterPro" id="IPR022140">
    <property type="entry name" value="Kinesin-like_KIF1-typ"/>
</dbReference>
<name>A0A9P6W4I3_RHOMI</name>
<keyword evidence="17" id="KW-0689">Ribosomal protein</keyword>
<dbReference type="Pfam" id="PF16183">
    <property type="entry name" value="Kinesin_assoc"/>
    <property type="match status" value="1"/>
</dbReference>
<dbReference type="FunFam" id="1.10.150.390:FF:000004">
    <property type="entry name" value="DNA-directed RNA polymerase subunit"/>
    <property type="match status" value="1"/>
</dbReference>
<evidence type="ECO:0000313" key="34">
    <source>
        <dbReference type="Proteomes" id="UP000777482"/>
    </source>
</evidence>
<dbReference type="PROSITE" id="PS00411">
    <property type="entry name" value="KINESIN_MOTOR_1"/>
    <property type="match status" value="1"/>
</dbReference>
<dbReference type="Gene3D" id="1.10.274.100">
    <property type="entry name" value="RNA polymerase Rpb1, domain 3"/>
    <property type="match status" value="1"/>
</dbReference>
<evidence type="ECO:0000259" key="32">
    <source>
        <dbReference type="PROSITE" id="PS50067"/>
    </source>
</evidence>
<keyword evidence="8" id="KW-0963">Cytoplasm</keyword>
<feature type="region of interest" description="Disordered" evidence="29">
    <location>
        <begin position="723"/>
        <end position="781"/>
    </location>
</feature>
<organism evidence="33 34">
    <name type="scientific">Rhodotorula mucilaginosa</name>
    <name type="common">Yeast</name>
    <name type="synonym">Rhodotorula rubra</name>
    <dbReference type="NCBI Taxonomy" id="5537"/>
    <lineage>
        <taxon>Eukaryota</taxon>
        <taxon>Fungi</taxon>
        <taxon>Dikarya</taxon>
        <taxon>Basidiomycota</taxon>
        <taxon>Pucciniomycotina</taxon>
        <taxon>Microbotryomycetes</taxon>
        <taxon>Sporidiobolales</taxon>
        <taxon>Sporidiobolaceae</taxon>
        <taxon>Rhodotorula</taxon>
    </lineage>
</organism>
<dbReference type="Gene3D" id="6.20.50.80">
    <property type="match status" value="1"/>
</dbReference>
<evidence type="ECO:0000256" key="9">
    <source>
        <dbReference type="ARBA" id="ARBA00022679"/>
    </source>
</evidence>
<keyword evidence="16" id="KW-0460">Magnesium</keyword>
<dbReference type="CDD" id="cd01365">
    <property type="entry name" value="KISc_KIF1A_KIF1B"/>
    <property type="match status" value="1"/>
</dbReference>
<feature type="compositionally biased region" description="Polar residues" evidence="29">
    <location>
        <begin position="657"/>
        <end position="669"/>
    </location>
</feature>
<dbReference type="InterPro" id="IPR035697">
    <property type="entry name" value="RNAP_III_RPC1_N"/>
</dbReference>
<sequence length="3518" mass="390357">MSRPAGGAGGGGGGGGGNIKVVVRCRPLNQRVPQRLQEERNVWSGCKATTPFSTLPTQVANMTSGRATEKETKSFAFDKSYWSACPKDDPAYASQQTLFDDLGRDLLEHAFEGYNTTVFAYGQTGSGKSYSMMGYGSDRGIIPLICEALFDRIENRTTESGGDVSFTVEVSYTEIYQEKVRDLLNPSNNNKGSLKVREHPTLGPYVENLSKCAVQNFEDVERLMDEGTKARTVAATNMNETSSRSHAVFTLLLTQKRLDPTTHMVGEKVSRISLVDLAGSERANSTGATGTRLKEGALINKSLTTLGRVIAALAQASSAPAGKAAKAAADKVPYRDSVLTWLLKDSLGGNSKTAMIAAISPADYEETLSTLRYADQAKKIKNKAVVNEDPNARLIRELKEELETLRARMAGPATFGGGGGGGSPSMLTINGFHDESIFDDSVPPERQMVQYKTASGEIKTISKAELQDQLEASEKLMASVTETWEQKLEKTKEVQLERERALESLGITIEKNLLGVHTPKKMPHLVNLNEDPLMSECLIYQIKRGRTTVGNMDSDRPADIKLSGSNIHDDHCYFECFDDDDNDSKVTLHAGPKGTTMVNGQRLAPGSVKELRSGFRIILGDFHIFRFNHPEEVRRARLTKSRQELRSPLAALAVDESSATSSPSGTRPDSPTGFGEDAAVDWSYARREAVVARLNGRDVNLDQLNDVDLNQLYSNILRVRHSRTSSSMAGSDRPESRMSFLDSVTEDGDGDEDEEGEGTAGSSRRGSRVRPPSAATWSTDATSLADSPLTLRHLPDLEEKGFTFDDVPTRSVLTPPSVTSSTADEEALREKRVMEEKLKKLETQMAVQRRRLARLRTTGSSGSGSPASDPDAWLDEWPSLTPEEEPLARRVARVWRRQRRVQMAEDALSQAVLLKEANVMSRELQKGVTFQFAIVERPPPTSACDRVAGIDELEEVDDPALHDGIKPCVAVKVLDRRHQAISMWSVSKLQRRVQQMREQYRWLDKPEYRQHLVSQDPFYELPPPPGGFSHVATGLVSLVPLVRRTTSVQIIQLYSPYIADPVGTCRIRLQPVEAARLPKLGGATLPDDASDFLLVDLAVDEVCGFDKSEFAALHLQTSLADLIDYEDATADFAVSETVHLDEVSAGNLTLEHRFCIPITPAVEDNLRNKLGAIHVFARPRLSHFDKIDRWDEAREGPRIDSAGVRGGDPTHTDVTRRPETELISAQQHDVIAHVEIRELGEKGEYDPVQVVSANRLDAGAFFLRQGLQRRLVLGLSHNSGRELAWRRVSKVSLGNVRLLDQRGLVHASTSTTDVELRGIGTPRPEYSKDGMSLLNFAAAWDSSAHDSPHLNRPTPSGSRALVQLSFEVEVAGCVAPIPFSVDLAVTIAGRDARSPSRFTTLFSSSRLANRVAAVFCVSLRPYQTRKAADIWRLDTSETYVRGEEILSGWRPRGLSLIRDYDATTSTRRKLADLEATKAVLASLSETVSSATIQDEHSLLARALALWQKRFGTKAEITLERCVQPAQTMADSNKITAPDSAPRRPVQKTGSAALVPRTETANKRGLLAMLRDPTSSEWRKHWFVLRRPYLYIYNSASELDEAAVINVSTVRVEQTPEIEQMLERKFAFAIFTQHNSYFFAAPSHREMVDWTRASIPSAIDPSLALERALNMSSFSFTNELTMHFHKFPGSLRAIEELAHVPLQEFTDSIESGKADPSRALVRAERAPPATRRLWFTPPLLPTGLSSTARNLEHLRPPPTRGGKMGMPIPSHFRPQPKFVQVKDRVPYWHFAPGDRVKLVKGDERVKGKVGVIERVERETNRVYLAEPEFAAKKRSPNEYPGQQTEPTFNPTQDTYSTPRPFHISNLRLQVREGGKEYTATRVRRTQVGWDPVERKYVWKRLALVPDLAGEEASGWRQVPWPQEEKPTLVKGALDAAEEEILRPSWTPDLSSLSLAPSSSTAPKNPSRPLPNLAEGAPPELRVSQLDLGGAYWSRAKRQERFQEKKAREAQYGKIRSNELRRAAGRMASVRRDFSSQACTAGGSLESSSSRRLEIGCTTRHSAGLSDERDVKDDDEMKVLVADSTPKRIKHIQFSVLSSKEAVAIAEFEANQRDLYNPGDRRPVDHGVLDRRLGTSDKSGKCETCGLSLADCVGHYAYIKLVLPVFHIGYFKHALSILQCICKVGVCAFSRGDCLQVLTVVDGAQTCSRILLDSAQHRKFLALFRRPNLDSLTVAALSKQLSALCRKCTTCPHCGAINGVVKKIGTMRIGHEKWRGRNAKKDASGRDGVEGKGNFQAWRDSFNEALHEDKQLEMHIDKAIEDLNPLKALTLFRKITNADCELLGLDPTAGRPEEFIWQYISVPPVCIRPSVQQEAATNEDDLTVKLTEIIFMNAVIKTGLAKGVTSQALMEQWEFLQLAVATYINSELPGIPQAMGQKPMRGLCQRLKGKQGRFRGNLSGKRVDFSGRTVISPDPNLMIDQVAVPERVAKILTYPERVTKHNLERLRQAVRNGTEQHPGANFINQGGDAGTKKFLKFGDREWLADKLRIGDVVERHLRDDDIVLFNRQPSLHRLSILSHRVKVRPWRTFRLNECVCTPYNADFDGDEMNLHVPQTEEARTEAFQLMNIKRNLVTPRNGEPIIAATQDFITGCYLITRKDTFFNRQEFTQMCAYLQDAKLEIELPPPTILKPERLWTGKQVFSVLMRPNKDSPVNVNLECKNKTFEKPSTEWAQEKDLAYPLFMSVNDGFLVVQNSEIISGVFDKATVGDGNKKSVFAVIQRDFGPDEAAKCMNRMAKLCARWLANKGFSIGISDVTPGEQLKAKKNGLVQDAYKQADEYIYLAGRGKLECQPGSNVEQTLESMISGDLSRVRDKVGEICMTELSRNNAPLIMATCGSKGSKINVSQMVACVGQQIIAGNRVPNGFQDRSLPHFPKGAIDPLAKGFVSNSFYSGLRPTEFLFHAISGREGLVDTAVKTAETGYMARRLMKALEDLSSRYDRSVRNATGGVVQFVYGDDGLDPANLEGDGKPVVFDRTWSHARALHLDPRAEGLLPYEIRDHVLQRTHDPYFTTSCSDEFLKDLRNFIDETIVQQAAKYRLEYGMPPALKPLHRGEKRNGRADKHQLAIVNNKTKVTRKQIDEFLQLCWTKYVKSKVEPGTAVGAIGAQSIGEPGTQMTLKTFHFAGVASMNVTLGVPRIKEIINAAKTISTPIITAKLVRNDSEQAARIVKGRVEKTFLGDIASVIASVYSQGQMYVSVHVDMRAIRALQLEITLDSIAHSISTAPRLKIRAADITVKKTTDEIHIVAHHANAEDRMPAYRRIMWLRRVLPGIAVKGVSGLQRAVIQQTTSGKDLLVEGEGLREVMITDGVIGWKTTSNHVMEVEKVLGIEAARKTIVDQIQYTMDSHGLGVDPRHLMLLGDVMCFKGEVLGITRFGVSKMKDSVLMLASFEKTTDHLFDASFYSRRDPIQGVSECIILGSPANNVGTAMPALVSSKPKLPPPYATLFERPEKTRKGKARA</sequence>
<dbReference type="InterPro" id="IPR041988">
    <property type="entry name" value="Ribosomal_uL24_KOW"/>
</dbReference>
<dbReference type="PRINTS" id="PR00380">
    <property type="entry name" value="KINESINHEAVY"/>
</dbReference>
<keyword evidence="14" id="KW-0862">Zinc</keyword>
<proteinExistence type="inferred from homology"/>
<feature type="compositionally biased region" description="Low complexity" evidence="29">
    <location>
        <begin position="760"/>
        <end position="775"/>
    </location>
</feature>
<evidence type="ECO:0000256" key="26">
    <source>
        <dbReference type="PROSITE-ProRule" id="PRU00283"/>
    </source>
</evidence>
<evidence type="ECO:0000256" key="12">
    <source>
        <dbReference type="ARBA" id="ARBA00022723"/>
    </source>
</evidence>
<dbReference type="SMART" id="SM00233">
    <property type="entry name" value="PH"/>
    <property type="match status" value="1"/>
</dbReference>
<dbReference type="PROSITE" id="PS50006">
    <property type="entry name" value="FHA_DOMAIN"/>
    <property type="match status" value="1"/>
</dbReference>
<feature type="domain" description="PH" evidence="30">
    <location>
        <begin position="1559"/>
        <end position="1658"/>
    </location>
</feature>
<evidence type="ECO:0000256" key="29">
    <source>
        <dbReference type="SAM" id="MobiDB-lite"/>
    </source>
</evidence>
<keyword evidence="23" id="KW-0687">Ribonucleoprotein</keyword>
<accession>A0A9P6W4I3</accession>
<dbReference type="SMART" id="SM00663">
    <property type="entry name" value="RPOLA_N"/>
    <property type="match status" value="1"/>
</dbReference>
<feature type="domain" description="FHA" evidence="31">
    <location>
        <begin position="542"/>
        <end position="603"/>
    </location>
</feature>
<comment type="subunit">
    <text evidence="5">Component of the RNA polymerase III (Pol III) complex consisting of 17 subunits.</text>
</comment>
<evidence type="ECO:0000256" key="13">
    <source>
        <dbReference type="ARBA" id="ARBA00022741"/>
    </source>
</evidence>
<dbReference type="GO" id="GO:0003677">
    <property type="term" value="F:DNA binding"/>
    <property type="evidence" value="ECO:0007669"/>
    <property type="project" value="InterPro"/>
</dbReference>
<dbReference type="PANTHER" id="PTHR48446:SF1">
    <property type="entry name" value="DNA-DIRECTED RNA POLYMERASE SUBUNIT BETA' N-TERMINAL SECTION"/>
    <property type="match status" value="1"/>
</dbReference>
<evidence type="ECO:0000256" key="1">
    <source>
        <dbReference type="ARBA" id="ARBA00004123"/>
    </source>
</evidence>
<evidence type="ECO:0000256" key="4">
    <source>
        <dbReference type="ARBA" id="ARBA00010618"/>
    </source>
</evidence>
<dbReference type="CDD" id="cd06089">
    <property type="entry name" value="KOW_RPL26"/>
    <property type="match status" value="1"/>
</dbReference>
<reference evidence="33 34" key="1">
    <citation type="submission" date="2020-11" db="EMBL/GenBank/DDBJ databases">
        <title>Kefir isolates.</title>
        <authorList>
            <person name="Marcisauskas S."/>
            <person name="Kim Y."/>
            <person name="Blasche S."/>
        </authorList>
    </citation>
    <scope>NUCLEOTIDE SEQUENCE [LARGE SCALE GENOMIC DNA]</scope>
    <source>
        <strain evidence="33 34">KR</strain>
    </source>
</reference>
<dbReference type="Pfam" id="PF04998">
    <property type="entry name" value="RNA_pol_Rpb1_5"/>
    <property type="match status" value="1"/>
</dbReference>
<dbReference type="Gene3D" id="1.10.132.30">
    <property type="match status" value="1"/>
</dbReference>
<evidence type="ECO:0000256" key="28">
    <source>
        <dbReference type="SAM" id="Coils"/>
    </source>
</evidence>
<dbReference type="GO" id="GO:0005634">
    <property type="term" value="C:nucleus"/>
    <property type="evidence" value="ECO:0007669"/>
    <property type="project" value="UniProtKB-SubCell"/>
</dbReference>
<evidence type="ECO:0000256" key="2">
    <source>
        <dbReference type="ARBA" id="ARBA00004245"/>
    </source>
</evidence>
<keyword evidence="34" id="KW-1185">Reference proteome</keyword>
<feature type="binding site" evidence="26">
    <location>
        <begin position="122"/>
        <end position="129"/>
    </location>
    <ligand>
        <name>ATP</name>
        <dbReference type="ChEBI" id="CHEBI:30616"/>
    </ligand>
</feature>
<evidence type="ECO:0000256" key="22">
    <source>
        <dbReference type="ARBA" id="ARBA00023242"/>
    </source>
</evidence>
<keyword evidence="10 27" id="KW-0548">Nucleotidyltransferase</keyword>
<dbReference type="FunFam" id="1.10.274.100:FF:000008">
    <property type="entry name" value="DNA-directed RNA polymerase subunit"/>
    <property type="match status" value="1"/>
</dbReference>
<dbReference type="InterPro" id="IPR007083">
    <property type="entry name" value="RNA_pol_Rpb1_4"/>
</dbReference>
<evidence type="ECO:0000256" key="10">
    <source>
        <dbReference type="ARBA" id="ARBA00022695"/>
    </source>
</evidence>
<dbReference type="FunFam" id="1.10.132.30:FF:000001">
    <property type="entry name" value="DNA-directed RNA polymerase subunit"/>
    <property type="match status" value="1"/>
</dbReference>
<evidence type="ECO:0000259" key="31">
    <source>
        <dbReference type="PROSITE" id="PS50006"/>
    </source>
</evidence>
<dbReference type="SMART" id="SM00129">
    <property type="entry name" value="KISc"/>
    <property type="match status" value="1"/>
</dbReference>
<dbReference type="Pfam" id="PF00169">
    <property type="entry name" value="PH"/>
    <property type="match status" value="1"/>
</dbReference>
<keyword evidence="11" id="KW-0493">Microtubule</keyword>
<dbReference type="PROSITE" id="PS50067">
    <property type="entry name" value="KINESIN_MOTOR_2"/>
    <property type="match status" value="1"/>
</dbReference>
<dbReference type="FunFam" id="2.40.40.20:FF:000019">
    <property type="entry name" value="DNA-directed RNA polymerase II subunit RPB1"/>
    <property type="match status" value="1"/>
</dbReference>
<keyword evidence="15 26" id="KW-0067">ATP-binding</keyword>
<dbReference type="Pfam" id="PF12423">
    <property type="entry name" value="KIF1B"/>
    <property type="match status" value="1"/>
</dbReference>
<dbReference type="InterPro" id="IPR007080">
    <property type="entry name" value="RNA_pol_Rpb1_1"/>
</dbReference>
<feature type="region of interest" description="Disordered" evidence="29">
    <location>
        <begin position="652"/>
        <end position="677"/>
    </location>
</feature>
<dbReference type="SUPFAM" id="SSF49879">
    <property type="entry name" value="SMAD/FHA domain"/>
    <property type="match status" value="1"/>
</dbReference>
<dbReference type="InterPro" id="IPR001849">
    <property type="entry name" value="PH_domain"/>
</dbReference>
<dbReference type="Gene3D" id="2.40.40.20">
    <property type="match status" value="1"/>
</dbReference>
<dbReference type="InterPro" id="IPR038120">
    <property type="entry name" value="Rpb1_funnel_sf"/>
</dbReference>
<evidence type="ECO:0000256" key="3">
    <source>
        <dbReference type="ARBA" id="ARBA00006460"/>
    </source>
</evidence>
<dbReference type="InterPro" id="IPR022164">
    <property type="entry name" value="Kinesin-like"/>
</dbReference>
<dbReference type="Gene3D" id="3.40.850.10">
    <property type="entry name" value="Kinesin motor domain"/>
    <property type="match status" value="1"/>
</dbReference>
<feature type="coiled-coil region" evidence="28">
    <location>
        <begin position="824"/>
        <end position="858"/>
    </location>
</feature>
<dbReference type="InterPro" id="IPR011993">
    <property type="entry name" value="PH-like_dom_sf"/>
</dbReference>
<evidence type="ECO:0000256" key="19">
    <source>
        <dbReference type="ARBA" id="ARBA00023163"/>
    </source>
</evidence>
<dbReference type="Pfam" id="PF04997">
    <property type="entry name" value="RNA_pol_Rpb1_1"/>
    <property type="match status" value="1"/>
</dbReference>
<dbReference type="InterPro" id="IPR032405">
    <property type="entry name" value="Kinesin_assoc"/>
</dbReference>
<comment type="caution">
    <text evidence="33">The sequence shown here is derived from an EMBL/GenBank/DDBJ whole genome shotgun (WGS) entry which is preliminary data.</text>
</comment>
<dbReference type="CDD" id="cd01233">
    <property type="entry name" value="PH_KIFIA_KIFIB"/>
    <property type="match status" value="1"/>
</dbReference>
<keyword evidence="20 26" id="KW-0505">Motor protein</keyword>
<comment type="similarity">
    <text evidence="26">Belongs to the TRAFAC class myosin-kinesin ATPase superfamily. Kinesin family.</text>
</comment>
<protein>
    <recommendedName>
        <fullName evidence="27">DNA-directed RNA polymerase subunit</fullName>
        <ecNumber evidence="27">2.7.7.6</ecNumber>
    </recommendedName>
</protein>
<dbReference type="InterPro" id="IPR015700">
    <property type="entry name" value="RPC1"/>
</dbReference>
<dbReference type="InterPro" id="IPR007066">
    <property type="entry name" value="RNA_pol_Rpb1_3"/>
</dbReference>
<dbReference type="SUPFAM" id="SSF50729">
    <property type="entry name" value="PH domain-like"/>
    <property type="match status" value="1"/>
</dbReference>
<evidence type="ECO:0000256" key="21">
    <source>
        <dbReference type="ARBA" id="ARBA00023212"/>
    </source>
</evidence>
<dbReference type="InterPro" id="IPR008984">
    <property type="entry name" value="SMAD_FHA_dom_sf"/>
</dbReference>
<dbReference type="Gene3D" id="6.10.250.2520">
    <property type="match status" value="1"/>
</dbReference>
<dbReference type="Pfam" id="PF00225">
    <property type="entry name" value="Kinesin"/>
    <property type="match status" value="1"/>
</dbReference>
<dbReference type="GO" id="GO:1990904">
    <property type="term" value="C:ribonucleoprotein complex"/>
    <property type="evidence" value="ECO:0007669"/>
    <property type="project" value="UniProtKB-KW"/>
</dbReference>
<evidence type="ECO:0000256" key="5">
    <source>
        <dbReference type="ARBA" id="ARBA00011206"/>
    </source>
</evidence>
<dbReference type="InterPro" id="IPR019821">
    <property type="entry name" value="Kinesin_motor_CS"/>
</dbReference>
<feature type="compositionally biased region" description="Low complexity" evidence="29">
    <location>
        <begin position="1950"/>
        <end position="1961"/>
    </location>
</feature>
<dbReference type="GO" id="GO:0000428">
    <property type="term" value="C:DNA-directed RNA polymerase complex"/>
    <property type="evidence" value="ECO:0007669"/>
    <property type="project" value="UniProtKB-KW"/>
</dbReference>
<dbReference type="Gene3D" id="1.10.150.390">
    <property type="match status" value="1"/>
</dbReference>
<dbReference type="Proteomes" id="UP000777482">
    <property type="component" value="Unassembled WGS sequence"/>
</dbReference>
<dbReference type="GO" id="GO:0005840">
    <property type="term" value="C:ribosome"/>
    <property type="evidence" value="ECO:0007669"/>
    <property type="project" value="UniProtKB-KW"/>
</dbReference>
<dbReference type="InterPro" id="IPR042102">
    <property type="entry name" value="RNA_pol_Rpb1_3_sf"/>
</dbReference>
<gene>
    <name evidence="33" type="ORF">C6P46_003662</name>
</gene>
<dbReference type="InterPro" id="IPR044893">
    <property type="entry name" value="RNA_pol_Rpb1_clamp_domain"/>
</dbReference>
<comment type="similarity">
    <text evidence="4">Belongs to the universal ribosomal protein uL24 family.</text>
</comment>
<keyword evidence="9 27" id="KW-0808">Transferase</keyword>
<dbReference type="Pfam" id="PF00623">
    <property type="entry name" value="RNA_pol_Rpb1_2"/>
    <property type="match status" value="1"/>
</dbReference>
<dbReference type="Pfam" id="PF05000">
    <property type="entry name" value="RNA_pol_Rpb1_4"/>
    <property type="match status" value="1"/>
</dbReference>
<keyword evidence="7 27" id="KW-0240">DNA-directed RNA polymerase</keyword>
<evidence type="ECO:0000256" key="11">
    <source>
        <dbReference type="ARBA" id="ARBA00022701"/>
    </source>
</evidence>
<keyword evidence="13 26" id="KW-0547">Nucleotide-binding</keyword>
<keyword evidence="12" id="KW-0479">Metal-binding</keyword>
<comment type="function">
    <text evidence="25">DNA-dependent RNA polymerase catalyzes the transcription of DNA into RNA using the four ribonucleoside triphosphates as substrates. Largest and catalytic core component of RNA polymerase III which synthesizes small RNAs, such as 5S rRNA and tRNAs. Forms the polymerase active center together with the second largest subunit. A single-stranded DNA template strand of the promoter is positioned within the central active site cleft of Pol III. A bridging helix emanates from RPC1 and crosses the cleft near the catalytic site and is thought to promote translocation of Pol III by acting as a ratchet that moves the RNA-DNA hybrid through the active site by switching from straight to bent conformations at each step of nucleotide addition.</text>
</comment>
<dbReference type="Gene3D" id="4.10.860.120">
    <property type="entry name" value="RNA polymerase II, clamp domain"/>
    <property type="match status" value="1"/>
</dbReference>
<dbReference type="GO" id="GO:0005524">
    <property type="term" value="F:ATP binding"/>
    <property type="evidence" value="ECO:0007669"/>
    <property type="project" value="UniProtKB-UniRule"/>
</dbReference>
<dbReference type="InterPro" id="IPR049780">
    <property type="entry name" value="PH_KIFIA_KIFIB"/>
</dbReference>
<evidence type="ECO:0000256" key="25">
    <source>
        <dbReference type="ARBA" id="ARBA00058108"/>
    </source>
</evidence>
<evidence type="ECO:0000256" key="8">
    <source>
        <dbReference type="ARBA" id="ARBA00022490"/>
    </source>
</evidence>
<dbReference type="InterPro" id="IPR006592">
    <property type="entry name" value="RNA_pol_N"/>
</dbReference>
<dbReference type="Pfam" id="PF12473">
    <property type="entry name" value="DUF3694"/>
    <property type="match status" value="1"/>
</dbReference>
<dbReference type="InterPro" id="IPR008991">
    <property type="entry name" value="Translation_prot_SH3-like_sf"/>
</dbReference>